<dbReference type="PROSITE" id="PS00036">
    <property type="entry name" value="BZIP_BASIC"/>
    <property type="match status" value="1"/>
</dbReference>
<dbReference type="RefSeq" id="XP_006824836.1">
    <property type="nucleotide sequence ID" value="XM_006824773.1"/>
</dbReference>
<evidence type="ECO:0000259" key="2">
    <source>
        <dbReference type="PROSITE" id="PS50217"/>
    </source>
</evidence>
<accession>A0ABM0MXU5</accession>
<dbReference type="InterPro" id="IPR004827">
    <property type="entry name" value="bZIP"/>
</dbReference>
<evidence type="ECO:0000313" key="3">
    <source>
        <dbReference type="Proteomes" id="UP000694865"/>
    </source>
</evidence>
<dbReference type="SUPFAM" id="SSF57959">
    <property type="entry name" value="Leucine zipper domain"/>
    <property type="match status" value="1"/>
</dbReference>
<organism evidence="3 4">
    <name type="scientific">Saccoglossus kowalevskii</name>
    <name type="common">Acorn worm</name>
    <dbReference type="NCBI Taxonomy" id="10224"/>
    <lineage>
        <taxon>Eukaryota</taxon>
        <taxon>Metazoa</taxon>
        <taxon>Hemichordata</taxon>
        <taxon>Enteropneusta</taxon>
        <taxon>Harrimaniidae</taxon>
        <taxon>Saccoglossus</taxon>
    </lineage>
</organism>
<dbReference type="PROSITE" id="PS50217">
    <property type="entry name" value="BZIP"/>
    <property type="match status" value="1"/>
</dbReference>
<name>A0ABM0MXU5_SACKO</name>
<proteinExistence type="predicted"/>
<feature type="compositionally biased region" description="Basic and acidic residues" evidence="1">
    <location>
        <begin position="84"/>
        <end position="107"/>
    </location>
</feature>
<feature type="domain" description="BZIP" evidence="2">
    <location>
        <begin position="96"/>
        <end position="159"/>
    </location>
</feature>
<dbReference type="Pfam" id="PF00170">
    <property type="entry name" value="bZIP_1"/>
    <property type="match status" value="1"/>
</dbReference>
<dbReference type="SMART" id="SM00338">
    <property type="entry name" value="BRLZ"/>
    <property type="match status" value="1"/>
</dbReference>
<dbReference type="Gene3D" id="1.20.5.170">
    <property type="match status" value="1"/>
</dbReference>
<dbReference type="PRINTS" id="PR00042">
    <property type="entry name" value="LEUZIPPRFOS"/>
</dbReference>
<dbReference type="GeneID" id="100375938"/>
<keyword evidence="3" id="KW-1185">Reference proteome</keyword>
<protein>
    <submittedName>
        <fullName evidence="4">Cyclic AMP-dependent transcription factor ATF-3-like</fullName>
    </submittedName>
</protein>
<evidence type="ECO:0000256" key="1">
    <source>
        <dbReference type="SAM" id="MobiDB-lite"/>
    </source>
</evidence>
<gene>
    <name evidence="4" type="primary">LOC100375938</name>
</gene>
<dbReference type="PANTHER" id="PTHR23351">
    <property type="entry name" value="FOS TRANSCRIPTION FACTOR-RELATED"/>
    <property type="match status" value="1"/>
</dbReference>
<feature type="region of interest" description="Disordered" evidence="1">
    <location>
        <begin position="84"/>
        <end position="120"/>
    </location>
</feature>
<dbReference type="InterPro" id="IPR000837">
    <property type="entry name" value="AP-1"/>
</dbReference>
<evidence type="ECO:0000313" key="4">
    <source>
        <dbReference type="RefSeq" id="XP_006824836.1"/>
    </source>
</evidence>
<sequence length="172" mass="20313">MESLVIDDSSSDIYDASLACDQQENKMETTMVYVNNHGKHEQELTELDSENTGSLTAVLKEEIKYTIQTKRLARGLSELEVEIPKPKKERLTPEEEARRHERREKNRLAATKCRNKKRERAQQLEKETKKLQSQKDILMQQIQELQEEREQLSYLLQSHLMNCTVRRRNARE</sequence>
<reference evidence="4" key="1">
    <citation type="submission" date="2025-08" db="UniProtKB">
        <authorList>
            <consortium name="RefSeq"/>
        </authorList>
    </citation>
    <scope>IDENTIFICATION</scope>
    <source>
        <tissue evidence="4">Testes</tissue>
    </source>
</reference>
<dbReference type="InterPro" id="IPR046347">
    <property type="entry name" value="bZIP_sf"/>
</dbReference>
<dbReference type="PANTHER" id="PTHR23351:SF59">
    <property type="entry name" value="CYCLIC AMP-DEPENDENT TRANSCRIPTION FACTOR ATF-3-LIKE"/>
    <property type="match status" value="1"/>
</dbReference>
<dbReference type="Proteomes" id="UP000694865">
    <property type="component" value="Unplaced"/>
</dbReference>